<sequence length="144" mass="17508">MNLKEFYFQNIEKSEYHYRFYDLIKNNNSVDNYFNIFGEVEDYGLEVHDEEDAIIELKKLCQPELDFGVDKNKILFYLITYYLHKSGYEIEEFPRVLARPPVNPNDFTYGEIRKRINEQGYDDNGTVRWQDRRTFVENFNCNIR</sequence>
<gene>
    <name evidence="1" type="ORF">HMJ28_02485</name>
</gene>
<comment type="caution">
    <text evidence="1">The sequence shown here is derived from an EMBL/GenBank/DDBJ whole genome shotgun (WGS) entry which is preliminary data.</text>
</comment>
<reference evidence="1 2" key="1">
    <citation type="submission" date="2020-05" db="EMBL/GenBank/DDBJ databases">
        <title>Draft genome sequence of Clostridium cochlearium strain AGROS13 isolated from a sheep dairy farm in New Zealand.</title>
        <authorList>
            <person name="Gupta T.B."/>
            <person name="Jauregui R."/>
            <person name="Risson A.N."/>
            <person name="Brightwell G."/>
            <person name="Maclean P."/>
        </authorList>
    </citation>
    <scope>NUCLEOTIDE SEQUENCE [LARGE SCALE GENOMIC DNA]</scope>
    <source>
        <strain evidence="1 2">AGROS13</strain>
    </source>
</reference>
<accession>A0A7Y3V6D5</accession>
<protein>
    <submittedName>
        <fullName evidence="1">Uncharacterized protein</fullName>
    </submittedName>
</protein>
<evidence type="ECO:0000313" key="2">
    <source>
        <dbReference type="Proteomes" id="UP000528432"/>
    </source>
</evidence>
<proteinExistence type="predicted"/>
<dbReference type="RefSeq" id="WP_171302820.1">
    <property type="nucleotide sequence ID" value="NZ_JABFIF010000002.1"/>
</dbReference>
<dbReference type="AlphaFoldDB" id="A0A7Y3V6D5"/>
<dbReference type="Proteomes" id="UP000528432">
    <property type="component" value="Unassembled WGS sequence"/>
</dbReference>
<dbReference type="EMBL" id="JABFIF010000002">
    <property type="protein sequence ID" value="NOH15271.1"/>
    <property type="molecule type" value="Genomic_DNA"/>
</dbReference>
<organism evidence="1 2">
    <name type="scientific">Clostridium cochlearium</name>
    <dbReference type="NCBI Taxonomy" id="1494"/>
    <lineage>
        <taxon>Bacteria</taxon>
        <taxon>Bacillati</taxon>
        <taxon>Bacillota</taxon>
        <taxon>Clostridia</taxon>
        <taxon>Eubacteriales</taxon>
        <taxon>Clostridiaceae</taxon>
        <taxon>Clostridium</taxon>
    </lineage>
</organism>
<name>A0A7Y3V6D5_CLOCO</name>
<evidence type="ECO:0000313" key="1">
    <source>
        <dbReference type="EMBL" id="NOH15271.1"/>
    </source>
</evidence>